<dbReference type="HOGENOM" id="CLU_033347_1_2_6"/>
<dbReference type="SUPFAM" id="SSF50486">
    <property type="entry name" value="FMT C-terminal domain-like"/>
    <property type="match status" value="1"/>
</dbReference>
<dbReference type="OrthoDB" id="9802815at2"/>
<evidence type="ECO:0000259" key="10">
    <source>
        <dbReference type="Pfam" id="PF02911"/>
    </source>
</evidence>
<evidence type="ECO:0000256" key="1">
    <source>
        <dbReference type="ARBA" id="ARBA00002606"/>
    </source>
</evidence>
<reference evidence="11 12" key="2">
    <citation type="journal article" date="2009" name="PLoS ONE">
        <title>The photosynthetic apparatus and its regulation in the aerobic gammaproteobacterium Congregibacter litoralis gen. nov., sp. nov.</title>
        <authorList>
            <person name="Spring S."/>
            <person name="Lunsdorf H."/>
            <person name="Fuchs B.M."/>
            <person name="Tindall B.J."/>
        </authorList>
    </citation>
    <scope>NUCLEOTIDE SEQUENCE [LARGE SCALE GENOMIC DNA]</scope>
    <source>
        <strain evidence="11">KT71</strain>
    </source>
</reference>
<dbReference type="EMBL" id="AAOA02000002">
    <property type="protein sequence ID" value="EAQ97577.1"/>
    <property type="molecule type" value="Genomic_DNA"/>
</dbReference>
<protein>
    <recommendedName>
        <fullName evidence="4 8">Methionyl-tRNA formyltransferase</fullName>
        <ecNumber evidence="3 8">2.1.2.9</ecNumber>
    </recommendedName>
</protein>
<dbReference type="AlphaFoldDB" id="A4A935"/>
<comment type="caution">
    <text evidence="11">The sequence shown here is derived from an EMBL/GenBank/DDBJ whole genome shotgun (WGS) entry which is preliminary data.</text>
</comment>
<keyword evidence="12" id="KW-1185">Reference proteome</keyword>
<dbReference type="InterPro" id="IPR044135">
    <property type="entry name" value="Met-tRNA-FMT_C"/>
</dbReference>
<dbReference type="PROSITE" id="PS00373">
    <property type="entry name" value="GART"/>
    <property type="match status" value="1"/>
</dbReference>
<organism evidence="11 12">
    <name type="scientific">Congregibacter litoralis KT71</name>
    <dbReference type="NCBI Taxonomy" id="314285"/>
    <lineage>
        <taxon>Bacteria</taxon>
        <taxon>Pseudomonadati</taxon>
        <taxon>Pseudomonadota</taxon>
        <taxon>Gammaproteobacteria</taxon>
        <taxon>Cellvibrionales</taxon>
        <taxon>Halieaceae</taxon>
        <taxon>Congregibacter</taxon>
    </lineage>
</organism>
<dbReference type="InterPro" id="IPR005793">
    <property type="entry name" value="Formyl_trans_C"/>
</dbReference>
<dbReference type="STRING" id="314285.KT71_04690"/>
<dbReference type="RefSeq" id="WP_008293353.1">
    <property type="nucleotide sequence ID" value="NZ_CM002299.1"/>
</dbReference>
<dbReference type="InterPro" id="IPR041711">
    <property type="entry name" value="Met-tRNA-FMT_N"/>
</dbReference>
<evidence type="ECO:0000259" key="9">
    <source>
        <dbReference type="Pfam" id="PF00551"/>
    </source>
</evidence>
<dbReference type="EC" id="2.1.2.9" evidence="3 8"/>
<evidence type="ECO:0000256" key="5">
    <source>
        <dbReference type="ARBA" id="ARBA00022679"/>
    </source>
</evidence>
<feature type="binding site" evidence="8">
    <location>
        <begin position="112"/>
        <end position="115"/>
    </location>
    <ligand>
        <name>(6S)-5,6,7,8-tetrahydrofolate</name>
        <dbReference type="ChEBI" id="CHEBI:57453"/>
    </ligand>
</feature>
<dbReference type="Gene3D" id="3.40.50.170">
    <property type="entry name" value="Formyl transferase, N-terminal domain"/>
    <property type="match status" value="1"/>
</dbReference>
<dbReference type="InterPro" id="IPR001555">
    <property type="entry name" value="GART_AS"/>
</dbReference>
<dbReference type="InterPro" id="IPR005794">
    <property type="entry name" value="Fmt"/>
</dbReference>
<dbReference type="InterPro" id="IPR037022">
    <property type="entry name" value="Formyl_trans_C_sf"/>
</dbReference>
<reference evidence="11 12" key="1">
    <citation type="journal article" date="2007" name="Proc. Natl. Acad. Sci. U.S.A.">
        <title>Characterization of a marine gammaproteobacterium capable of aerobic anoxygenic photosynthesis.</title>
        <authorList>
            <person name="Fuchs B.M."/>
            <person name="Spring S."/>
            <person name="Teeling H."/>
            <person name="Quast C."/>
            <person name="Wulf J."/>
            <person name="Schattenhofer M."/>
            <person name="Yan S."/>
            <person name="Ferriera S."/>
            <person name="Johnson J."/>
            <person name="Glockner F.O."/>
            <person name="Amann R."/>
        </authorList>
    </citation>
    <scope>NUCLEOTIDE SEQUENCE [LARGE SCALE GENOMIC DNA]</scope>
    <source>
        <strain evidence="11">KT71</strain>
    </source>
</reference>
<feature type="domain" description="Formyl transferase C-terminal" evidence="10">
    <location>
        <begin position="206"/>
        <end position="303"/>
    </location>
</feature>
<dbReference type="InterPro" id="IPR036477">
    <property type="entry name" value="Formyl_transf_N_sf"/>
</dbReference>
<keyword evidence="5 8" id="KW-0808">Transferase</keyword>
<dbReference type="InterPro" id="IPR002376">
    <property type="entry name" value="Formyl_transf_N"/>
</dbReference>
<comment type="function">
    <text evidence="1 8">Attaches a formyl group to the free amino group of methionyl-tRNA(fMet). The formyl group appears to play a dual role in the initiator identity of N-formylmethionyl-tRNA by promoting its recognition by IF2 and preventing the misappropriation of this tRNA by the elongation apparatus.</text>
</comment>
<name>A4A935_9GAMM</name>
<dbReference type="HAMAP" id="MF_00182">
    <property type="entry name" value="Formyl_trans"/>
    <property type="match status" value="1"/>
</dbReference>
<dbReference type="GO" id="GO:0004479">
    <property type="term" value="F:methionyl-tRNA formyltransferase activity"/>
    <property type="evidence" value="ECO:0007669"/>
    <property type="project" value="UniProtKB-UniRule"/>
</dbReference>
<evidence type="ECO:0000256" key="7">
    <source>
        <dbReference type="ARBA" id="ARBA00048558"/>
    </source>
</evidence>
<dbReference type="Pfam" id="PF00551">
    <property type="entry name" value="Formyl_trans_N"/>
    <property type="match status" value="1"/>
</dbReference>
<proteinExistence type="inferred from homology"/>
<dbReference type="eggNOG" id="COG0223">
    <property type="taxonomic scope" value="Bacteria"/>
</dbReference>
<evidence type="ECO:0000256" key="3">
    <source>
        <dbReference type="ARBA" id="ARBA00012261"/>
    </source>
</evidence>
<dbReference type="SUPFAM" id="SSF53328">
    <property type="entry name" value="Formyltransferase"/>
    <property type="match status" value="1"/>
</dbReference>
<comment type="similarity">
    <text evidence="2 8">Belongs to the Fmt family.</text>
</comment>
<dbReference type="InterPro" id="IPR011034">
    <property type="entry name" value="Formyl_transferase-like_C_sf"/>
</dbReference>
<comment type="catalytic activity">
    <reaction evidence="7 8">
        <text>L-methionyl-tRNA(fMet) + (6R)-10-formyltetrahydrofolate = N-formyl-L-methionyl-tRNA(fMet) + (6S)-5,6,7,8-tetrahydrofolate + H(+)</text>
        <dbReference type="Rhea" id="RHEA:24380"/>
        <dbReference type="Rhea" id="RHEA-COMP:9952"/>
        <dbReference type="Rhea" id="RHEA-COMP:9953"/>
        <dbReference type="ChEBI" id="CHEBI:15378"/>
        <dbReference type="ChEBI" id="CHEBI:57453"/>
        <dbReference type="ChEBI" id="CHEBI:78530"/>
        <dbReference type="ChEBI" id="CHEBI:78844"/>
        <dbReference type="ChEBI" id="CHEBI:195366"/>
        <dbReference type="EC" id="2.1.2.9"/>
    </reaction>
</comment>
<evidence type="ECO:0000256" key="2">
    <source>
        <dbReference type="ARBA" id="ARBA00010699"/>
    </source>
</evidence>
<feature type="domain" description="Formyl transferase N-terminal" evidence="9">
    <location>
        <begin position="5"/>
        <end position="183"/>
    </location>
</feature>
<evidence type="ECO:0000256" key="4">
    <source>
        <dbReference type="ARBA" id="ARBA00016014"/>
    </source>
</evidence>
<evidence type="ECO:0000313" key="11">
    <source>
        <dbReference type="EMBL" id="EAQ97577.1"/>
    </source>
</evidence>
<dbReference type="GO" id="GO:0005829">
    <property type="term" value="C:cytosol"/>
    <property type="evidence" value="ECO:0007669"/>
    <property type="project" value="TreeGrafter"/>
</dbReference>
<dbReference type="PANTHER" id="PTHR11138:SF5">
    <property type="entry name" value="METHIONYL-TRNA FORMYLTRANSFERASE, MITOCHONDRIAL"/>
    <property type="match status" value="1"/>
</dbReference>
<dbReference type="Proteomes" id="UP000019205">
    <property type="component" value="Chromosome"/>
</dbReference>
<dbReference type="CDD" id="cd08646">
    <property type="entry name" value="FMT_core_Met-tRNA-FMT_N"/>
    <property type="match status" value="1"/>
</dbReference>
<evidence type="ECO:0000313" key="12">
    <source>
        <dbReference type="Proteomes" id="UP000019205"/>
    </source>
</evidence>
<accession>A4A935</accession>
<keyword evidence="6 8" id="KW-0648">Protein biosynthesis</keyword>
<evidence type="ECO:0000256" key="8">
    <source>
        <dbReference type="HAMAP-Rule" id="MF_00182"/>
    </source>
</evidence>
<sequence length="319" mass="33659">MSTLRLAFAGTPDFAARHLDALIHSPHDLQAVLTQPDRPAGRGKKDRASPVKVLAETHDLPLLQPASLRDPEAVAEIQELNLDALIVVAYGLILPQSVLDLPRCGCLNVHGSLLPRWRGAAPIQRAIEAGDAESGVTIMLMDAGLDTGPMLAKGLCPITAHTSSADLYEELATIGPSLLLEVLDDLPALLSAATVQEDDEACYAAKISKDEALIDWTQPAAVVARRIRAFNPAPGCYSFLDGQRVKVWAAQSATSPSTVPPGTILKSSEHGIAVRCGDGAVILERLQMAGSKAMDARDLLRGHGALFAAGNHFSAEAPA</sequence>
<dbReference type="Pfam" id="PF02911">
    <property type="entry name" value="Formyl_trans_C"/>
    <property type="match status" value="1"/>
</dbReference>
<dbReference type="CDD" id="cd08704">
    <property type="entry name" value="Met_tRNA_FMT_C"/>
    <property type="match status" value="1"/>
</dbReference>
<evidence type="ECO:0000256" key="6">
    <source>
        <dbReference type="ARBA" id="ARBA00022917"/>
    </source>
</evidence>
<dbReference type="PANTHER" id="PTHR11138">
    <property type="entry name" value="METHIONYL-TRNA FORMYLTRANSFERASE"/>
    <property type="match status" value="1"/>
</dbReference>
<dbReference type="Gene3D" id="3.10.25.10">
    <property type="entry name" value="Formyl transferase, C-terminal domain"/>
    <property type="match status" value="1"/>
</dbReference>
<gene>
    <name evidence="8" type="primary">fmt</name>
    <name evidence="11" type="ORF">KT71_04690</name>
</gene>
<dbReference type="NCBIfam" id="TIGR00460">
    <property type="entry name" value="fmt"/>
    <property type="match status" value="1"/>
</dbReference>